<keyword evidence="3" id="KW-1185">Reference proteome</keyword>
<sequence>MKKKHGALCFKKQAAADHSMGSFDRMNPFDRMVFIRSNGSSSSSSACHVIIRSNGSLFDRMKMIFFIFVALLSRSISLAFPITLDLDLGPEKRVMDAFLLF</sequence>
<comment type="caution">
    <text evidence="2">The sequence shown here is derived from an EMBL/GenBank/DDBJ whole genome shotgun (WGS) entry which is preliminary data.</text>
</comment>
<keyword evidence="1" id="KW-0472">Membrane</keyword>
<organism evidence="2 3">
    <name type="scientific">Castilleja foliolosa</name>
    <dbReference type="NCBI Taxonomy" id="1961234"/>
    <lineage>
        <taxon>Eukaryota</taxon>
        <taxon>Viridiplantae</taxon>
        <taxon>Streptophyta</taxon>
        <taxon>Embryophyta</taxon>
        <taxon>Tracheophyta</taxon>
        <taxon>Spermatophyta</taxon>
        <taxon>Magnoliopsida</taxon>
        <taxon>eudicotyledons</taxon>
        <taxon>Gunneridae</taxon>
        <taxon>Pentapetalae</taxon>
        <taxon>asterids</taxon>
        <taxon>lamiids</taxon>
        <taxon>Lamiales</taxon>
        <taxon>Orobanchaceae</taxon>
        <taxon>Pedicularideae</taxon>
        <taxon>Castillejinae</taxon>
        <taxon>Castilleja</taxon>
    </lineage>
</organism>
<dbReference type="EMBL" id="JAVIJP010000023">
    <property type="protein sequence ID" value="KAL3637934.1"/>
    <property type="molecule type" value="Genomic_DNA"/>
</dbReference>
<accession>A0ABD3D7Y3</accession>
<keyword evidence="1" id="KW-0812">Transmembrane</keyword>
<dbReference type="Proteomes" id="UP001632038">
    <property type="component" value="Unassembled WGS sequence"/>
</dbReference>
<feature type="transmembrane region" description="Helical" evidence="1">
    <location>
        <begin position="63"/>
        <end position="84"/>
    </location>
</feature>
<reference evidence="3" key="1">
    <citation type="journal article" date="2024" name="IScience">
        <title>Strigolactones Initiate the Formation of Haustorium-like Structures in Castilleja.</title>
        <authorList>
            <person name="Buerger M."/>
            <person name="Peterson D."/>
            <person name="Chory J."/>
        </authorList>
    </citation>
    <scope>NUCLEOTIDE SEQUENCE [LARGE SCALE GENOMIC DNA]</scope>
</reference>
<name>A0ABD3D7Y3_9LAMI</name>
<keyword evidence="1" id="KW-1133">Transmembrane helix</keyword>
<evidence type="ECO:0000313" key="2">
    <source>
        <dbReference type="EMBL" id="KAL3637934.1"/>
    </source>
</evidence>
<protein>
    <submittedName>
        <fullName evidence="2">Uncharacterized protein</fullName>
    </submittedName>
</protein>
<evidence type="ECO:0000313" key="3">
    <source>
        <dbReference type="Proteomes" id="UP001632038"/>
    </source>
</evidence>
<dbReference type="AlphaFoldDB" id="A0ABD3D7Y3"/>
<gene>
    <name evidence="2" type="ORF">CASFOL_018382</name>
</gene>
<proteinExistence type="predicted"/>
<evidence type="ECO:0000256" key="1">
    <source>
        <dbReference type="SAM" id="Phobius"/>
    </source>
</evidence>